<dbReference type="KEGG" id="tml:GSTUM_00006584001"/>
<proteinExistence type="predicted"/>
<name>D5GES4_TUBMM</name>
<evidence type="ECO:0000313" key="2">
    <source>
        <dbReference type="Proteomes" id="UP000006911"/>
    </source>
</evidence>
<dbReference type="EMBL" id="FN430186">
    <property type="protein sequence ID" value="CAZ83017.1"/>
    <property type="molecule type" value="Genomic_DNA"/>
</dbReference>
<dbReference type="Proteomes" id="UP000006911">
    <property type="component" value="Unassembled WGS sequence"/>
</dbReference>
<reference evidence="1 2" key="1">
    <citation type="journal article" date="2010" name="Nature">
        <title>Perigord black truffle genome uncovers evolutionary origins and mechanisms of symbiosis.</title>
        <authorList>
            <person name="Martin F."/>
            <person name="Kohler A."/>
            <person name="Murat C."/>
            <person name="Balestrini R."/>
            <person name="Coutinho P.M."/>
            <person name="Jaillon O."/>
            <person name="Montanini B."/>
            <person name="Morin E."/>
            <person name="Noel B."/>
            <person name="Percudani R."/>
            <person name="Porcel B."/>
            <person name="Rubini A."/>
            <person name="Amicucci A."/>
            <person name="Amselem J."/>
            <person name="Anthouard V."/>
            <person name="Arcioni S."/>
            <person name="Artiguenave F."/>
            <person name="Aury J.M."/>
            <person name="Ballario P."/>
            <person name="Bolchi A."/>
            <person name="Brenna A."/>
            <person name="Brun A."/>
            <person name="Buee M."/>
            <person name="Cantarel B."/>
            <person name="Chevalier G."/>
            <person name="Couloux A."/>
            <person name="Da Silva C."/>
            <person name="Denoeud F."/>
            <person name="Duplessis S."/>
            <person name="Ghignone S."/>
            <person name="Hilselberger B."/>
            <person name="Iotti M."/>
            <person name="Marcais B."/>
            <person name="Mello A."/>
            <person name="Miranda M."/>
            <person name="Pacioni G."/>
            <person name="Quesneville H."/>
            <person name="Riccioni C."/>
            <person name="Ruotolo R."/>
            <person name="Splivallo R."/>
            <person name="Stocchi V."/>
            <person name="Tisserant E."/>
            <person name="Viscomi A.R."/>
            <person name="Zambonelli A."/>
            <person name="Zampieri E."/>
            <person name="Henrissat B."/>
            <person name="Lebrun M.H."/>
            <person name="Paolocci F."/>
            <person name="Bonfante P."/>
            <person name="Ottonello S."/>
            <person name="Wincker P."/>
        </authorList>
    </citation>
    <scope>NUCLEOTIDE SEQUENCE [LARGE SCALE GENOMIC DNA]</scope>
    <source>
        <strain evidence="1 2">Mel28</strain>
    </source>
</reference>
<protein>
    <submittedName>
        <fullName evidence="1">(Perigord truffle) hypothetical protein</fullName>
    </submittedName>
</protein>
<sequence length="69" mass="7627">MLAISPTEHDIGLYVGDRLSKEFESGEMDEELAADIHRIIPVISEIFLLVSQFGRGARRADHSPTEAST</sequence>
<dbReference type="AlphaFoldDB" id="D5GES4"/>
<accession>D5GES4</accession>
<dbReference type="RefSeq" id="XP_002838826.1">
    <property type="nucleotide sequence ID" value="XM_002838780.1"/>
</dbReference>
<dbReference type="HOGENOM" id="CLU_2777732_0_0_1"/>
<evidence type="ECO:0000313" key="1">
    <source>
        <dbReference type="EMBL" id="CAZ83017.1"/>
    </source>
</evidence>
<dbReference type="InParanoid" id="D5GES4"/>
<dbReference type="GeneID" id="9184928"/>
<keyword evidence="2" id="KW-1185">Reference proteome</keyword>
<organism evidence="1 2">
    <name type="scientific">Tuber melanosporum (strain Mel28)</name>
    <name type="common">Perigord black truffle</name>
    <dbReference type="NCBI Taxonomy" id="656061"/>
    <lineage>
        <taxon>Eukaryota</taxon>
        <taxon>Fungi</taxon>
        <taxon>Dikarya</taxon>
        <taxon>Ascomycota</taxon>
        <taxon>Pezizomycotina</taxon>
        <taxon>Pezizomycetes</taxon>
        <taxon>Pezizales</taxon>
        <taxon>Tuberaceae</taxon>
        <taxon>Tuber</taxon>
    </lineage>
</organism>
<gene>
    <name evidence="1" type="ORF">GSTUM_00006584001</name>
</gene>